<dbReference type="GO" id="GO:0071949">
    <property type="term" value="F:FAD binding"/>
    <property type="evidence" value="ECO:0007669"/>
    <property type="project" value="InterPro"/>
</dbReference>
<name>A0A1H0VY40_9CLOT</name>
<keyword evidence="3" id="KW-0285">Flavoprotein</keyword>
<evidence type="ECO:0000259" key="6">
    <source>
        <dbReference type="PROSITE" id="PS51387"/>
    </source>
</evidence>
<dbReference type="InterPro" id="IPR016169">
    <property type="entry name" value="FAD-bd_PCMH_sub2"/>
</dbReference>
<dbReference type="FunFam" id="1.10.45.10:FF:000001">
    <property type="entry name" value="D-lactate dehydrogenase mitochondrial"/>
    <property type="match status" value="1"/>
</dbReference>
<dbReference type="InterPro" id="IPR051914">
    <property type="entry name" value="FAD-linked_OxidoTrans_Type4"/>
</dbReference>
<dbReference type="EMBL" id="FNJM01000022">
    <property type="protein sequence ID" value="SDP83233.1"/>
    <property type="molecule type" value="Genomic_DNA"/>
</dbReference>
<dbReference type="Pfam" id="PF02913">
    <property type="entry name" value="FAD-oxidase_C"/>
    <property type="match status" value="1"/>
</dbReference>
<dbReference type="OrthoDB" id="9767256at2"/>
<dbReference type="InterPro" id="IPR006094">
    <property type="entry name" value="Oxid_FAD_bind_N"/>
</dbReference>
<dbReference type="STRING" id="94869.SAMN04488529_1223"/>
<dbReference type="InterPro" id="IPR016167">
    <property type="entry name" value="FAD-bd_PCMH_sub1"/>
</dbReference>
<protein>
    <submittedName>
        <fullName evidence="7">FAD-binding protein</fullName>
    </submittedName>
    <submittedName>
        <fullName evidence="8">Glycolate oxidase</fullName>
    </submittedName>
</protein>
<dbReference type="GO" id="GO:0016491">
    <property type="term" value="F:oxidoreductase activity"/>
    <property type="evidence" value="ECO:0007669"/>
    <property type="project" value="UniProtKB-KW"/>
</dbReference>
<dbReference type="FunFam" id="3.30.70.2740:FF:000001">
    <property type="entry name" value="D-lactate dehydrogenase mitochondrial"/>
    <property type="match status" value="1"/>
</dbReference>
<dbReference type="PROSITE" id="PS51387">
    <property type="entry name" value="FAD_PCMH"/>
    <property type="match status" value="1"/>
</dbReference>
<dbReference type="InterPro" id="IPR016171">
    <property type="entry name" value="Vanillyl_alc_oxidase_C-sub2"/>
</dbReference>
<dbReference type="Pfam" id="PF01565">
    <property type="entry name" value="FAD_binding_4"/>
    <property type="match status" value="1"/>
</dbReference>
<evidence type="ECO:0000313" key="7">
    <source>
        <dbReference type="EMBL" id="MBB6714940.1"/>
    </source>
</evidence>
<comment type="similarity">
    <text evidence="2">Belongs to the FAD-binding oxidoreductase/transferase type 4 family.</text>
</comment>
<proteinExistence type="inferred from homology"/>
<evidence type="ECO:0000256" key="3">
    <source>
        <dbReference type="ARBA" id="ARBA00022630"/>
    </source>
</evidence>
<dbReference type="PANTHER" id="PTHR42934">
    <property type="entry name" value="GLYCOLATE OXIDASE SUBUNIT GLCD"/>
    <property type="match status" value="1"/>
</dbReference>
<dbReference type="SUPFAM" id="SSF55103">
    <property type="entry name" value="FAD-linked oxidases, C-terminal domain"/>
    <property type="match status" value="1"/>
</dbReference>
<dbReference type="Proteomes" id="UP000198597">
    <property type="component" value="Unassembled WGS sequence"/>
</dbReference>
<organism evidence="8 9">
    <name type="scientific">Clostridium gasigenes</name>
    <dbReference type="NCBI Taxonomy" id="94869"/>
    <lineage>
        <taxon>Bacteria</taxon>
        <taxon>Bacillati</taxon>
        <taxon>Bacillota</taxon>
        <taxon>Clostridia</taxon>
        <taxon>Eubacteriales</taxon>
        <taxon>Clostridiaceae</taxon>
        <taxon>Clostridium</taxon>
    </lineage>
</organism>
<accession>A0A1H0VY40</accession>
<dbReference type="Gene3D" id="3.30.70.2190">
    <property type="match status" value="1"/>
</dbReference>
<dbReference type="Gene3D" id="1.10.45.10">
    <property type="entry name" value="Vanillyl-alcohol Oxidase, Chain A, domain 4"/>
    <property type="match status" value="1"/>
</dbReference>
<keyword evidence="4" id="KW-0274">FAD</keyword>
<dbReference type="InterPro" id="IPR016166">
    <property type="entry name" value="FAD-bd_PCMH"/>
</dbReference>
<evidence type="ECO:0000313" key="10">
    <source>
        <dbReference type="Proteomes" id="UP000585258"/>
    </source>
</evidence>
<dbReference type="SUPFAM" id="SSF56176">
    <property type="entry name" value="FAD-binding/transporter-associated domain-like"/>
    <property type="match status" value="1"/>
</dbReference>
<dbReference type="InterPro" id="IPR004113">
    <property type="entry name" value="FAD-bd_oxidored_4_C"/>
</dbReference>
<comment type="cofactor">
    <cofactor evidence="1">
        <name>FAD</name>
        <dbReference type="ChEBI" id="CHEBI:57692"/>
    </cofactor>
</comment>
<dbReference type="InterPro" id="IPR036318">
    <property type="entry name" value="FAD-bd_PCMH-like_sf"/>
</dbReference>
<dbReference type="PANTHER" id="PTHR42934:SF2">
    <property type="entry name" value="GLYCOLATE OXIDASE SUBUNIT GLCD"/>
    <property type="match status" value="1"/>
</dbReference>
<dbReference type="Gene3D" id="3.30.43.10">
    <property type="entry name" value="Uridine Diphospho-n-acetylenolpyruvylglucosamine Reductase, domain 2"/>
    <property type="match status" value="1"/>
</dbReference>
<reference evidence="7 10" key="2">
    <citation type="submission" date="2020-08" db="EMBL/GenBank/DDBJ databases">
        <title>Clostridia isolated from Swiss meat.</title>
        <authorList>
            <person name="Wambui J."/>
            <person name="Stevens M.J.A."/>
            <person name="Stephan R."/>
        </authorList>
    </citation>
    <scope>NUCLEOTIDE SEQUENCE [LARGE SCALE GENOMIC DNA]</scope>
    <source>
        <strain evidence="7 10">CM001</strain>
    </source>
</reference>
<sequence>MNSYKSVNKNDIEFLLSVCGSNRVFVGDKISEDFSHDELGGISKMPEVLVEVLSTEEVAKIVSYAYENNIVVVPRGSGTGLVGASVAVHGGIMINLSKMNNILEIDEDNLTLTVEPGVLLMDIGNFVQEHDLFYPPDPGEKTATIGGNINTNAGGMRAVKYGVTRDYVRGLELVLPTGEVIEVGGKIVKNSSGYSIKDLICGSEGTLAIVTKAILKLLPLPKKTISLLIPFDNLSKAIGTVPKIIKSKSIPTSIEFMERDVILASEEFLGKKFPDSSANAYLLLSFDGNDIESIEKEYENVANIVLKEGAIDIFIADTDERKEAIWSARGAFLESIKASTTEMDECDVCVPRNKVAEFINYTYELQEKFNIRIKNFGHAGDGNLHVYVLRDELNQEMWDKKLAEVFECMYKKARELKGQVSGEHGIGFAKKKYLNDQIGEVNSLLIKNIKHAFDPKNILNPGKICS</sequence>
<reference evidence="8 9" key="1">
    <citation type="submission" date="2016-10" db="EMBL/GenBank/DDBJ databases">
        <authorList>
            <person name="de Groot N.N."/>
        </authorList>
    </citation>
    <scope>NUCLEOTIDE SEQUENCE [LARGE SCALE GENOMIC DNA]</scope>
    <source>
        <strain evidence="8 9">DSM 12272</strain>
    </source>
</reference>
<evidence type="ECO:0000256" key="5">
    <source>
        <dbReference type="ARBA" id="ARBA00023002"/>
    </source>
</evidence>
<dbReference type="Gene3D" id="3.30.70.2740">
    <property type="match status" value="1"/>
</dbReference>
<dbReference type="EMBL" id="JACKWY010000004">
    <property type="protein sequence ID" value="MBB6714940.1"/>
    <property type="molecule type" value="Genomic_DNA"/>
</dbReference>
<dbReference type="Proteomes" id="UP000585258">
    <property type="component" value="Unassembled WGS sequence"/>
</dbReference>
<keyword evidence="9" id="KW-1185">Reference proteome</keyword>
<gene>
    <name evidence="7" type="ORF">H7E68_09390</name>
    <name evidence="8" type="ORF">SAMN04488529_1223</name>
</gene>
<dbReference type="AlphaFoldDB" id="A0A1H0VY40"/>
<dbReference type="InterPro" id="IPR016164">
    <property type="entry name" value="FAD-linked_Oxase-like_C"/>
</dbReference>
<evidence type="ECO:0000256" key="4">
    <source>
        <dbReference type="ARBA" id="ARBA00022827"/>
    </source>
</evidence>
<evidence type="ECO:0000313" key="8">
    <source>
        <dbReference type="EMBL" id="SDP83233.1"/>
    </source>
</evidence>
<keyword evidence="5" id="KW-0560">Oxidoreductase</keyword>
<dbReference type="Gene3D" id="3.30.465.10">
    <property type="match status" value="1"/>
</dbReference>
<evidence type="ECO:0000256" key="2">
    <source>
        <dbReference type="ARBA" id="ARBA00008000"/>
    </source>
</evidence>
<feature type="domain" description="FAD-binding PCMH-type" evidence="6">
    <location>
        <begin position="41"/>
        <end position="220"/>
    </location>
</feature>
<evidence type="ECO:0000256" key="1">
    <source>
        <dbReference type="ARBA" id="ARBA00001974"/>
    </source>
</evidence>
<evidence type="ECO:0000313" key="9">
    <source>
        <dbReference type="Proteomes" id="UP000198597"/>
    </source>
</evidence>
<dbReference type="RefSeq" id="WP_089973459.1">
    <property type="nucleotide sequence ID" value="NZ_FNJM01000022.1"/>
</dbReference>